<evidence type="ECO:0000313" key="1">
    <source>
        <dbReference type="EMBL" id="ELR01784.1"/>
    </source>
</evidence>
<dbReference type="AlphaFoldDB" id="L8FML1"/>
<sequence length="207" mass="23498">MTLPIYLELVNRTFRAEIQRCSFHSIGPQCVLLGVLVHHISCHRFHFIIAIFRPLLVGASGLDRLEKTYGHFALFSNTCSLVHVNPVTPSGARALIGLSRRTVGLVASDYGSLVCGDGLGVTPHFPYERGREQSLSRYIAMYSLREKALYSPPHTILSRNTFSFPQRIQSKTSLFHCTNKIWLTLSISNQNGLEMQRLQYRQRVYCQ</sequence>
<dbReference type="Proteomes" id="UP000011064">
    <property type="component" value="Unassembled WGS sequence"/>
</dbReference>
<gene>
    <name evidence="1" type="ORF">GMDG_00884</name>
</gene>
<keyword evidence="2" id="KW-1185">Reference proteome</keyword>
<name>L8FML1_PSED2</name>
<dbReference type="HOGENOM" id="CLU_1326890_0_0_1"/>
<dbReference type="InParanoid" id="L8FML1"/>
<dbReference type="EMBL" id="GL573178">
    <property type="protein sequence ID" value="ELR01784.1"/>
    <property type="molecule type" value="Genomic_DNA"/>
</dbReference>
<evidence type="ECO:0000313" key="2">
    <source>
        <dbReference type="Proteomes" id="UP000011064"/>
    </source>
</evidence>
<reference evidence="2" key="1">
    <citation type="submission" date="2010-09" db="EMBL/GenBank/DDBJ databases">
        <title>The genome sequence of Geomyces destructans 20631-21.</title>
        <authorList>
            <consortium name="The Broad Institute Genome Sequencing Platform"/>
            <person name="Cuomo C.A."/>
            <person name="Blehert D.S."/>
            <person name="Lorch J.M."/>
            <person name="Young S.K."/>
            <person name="Zeng Q."/>
            <person name="Gargeya S."/>
            <person name="Fitzgerald M."/>
            <person name="Haas B."/>
            <person name="Abouelleil A."/>
            <person name="Alvarado L."/>
            <person name="Arachchi H.M."/>
            <person name="Berlin A."/>
            <person name="Brown A."/>
            <person name="Chapman S.B."/>
            <person name="Chen Z."/>
            <person name="Dunbar C."/>
            <person name="Freedman E."/>
            <person name="Gearin G."/>
            <person name="Gellesch M."/>
            <person name="Goldberg J."/>
            <person name="Griggs A."/>
            <person name="Gujja S."/>
            <person name="Heiman D."/>
            <person name="Howarth C."/>
            <person name="Larson L."/>
            <person name="Lui A."/>
            <person name="MacDonald P.J.P."/>
            <person name="Montmayeur A."/>
            <person name="Murphy C."/>
            <person name="Neiman D."/>
            <person name="Pearson M."/>
            <person name="Priest M."/>
            <person name="Roberts A."/>
            <person name="Saif S."/>
            <person name="Shea T."/>
            <person name="Shenoy N."/>
            <person name="Sisk P."/>
            <person name="Stolte C."/>
            <person name="Sykes S."/>
            <person name="Wortman J."/>
            <person name="Nusbaum C."/>
            <person name="Birren B."/>
        </authorList>
    </citation>
    <scope>NUCLEOTIDE SEQUENCE [LARGE SCALE GENOMIC DNA]</scope>
    <source>
        <strain evidence="2">ATCC MYA-4855 / 20631-21</strain>
    </source>
</reference>
<accession>L8FML1</accession>
<dbReference type="VEuPathDB" id="FungiDB:GMDG_00884"/>
<proteinExistence type="predicted"/>
<protein>
    <submittedName>
        <fullName evidence="1">Uncharacterized protein</fullName>
    </submittedName>
</protein>
<organism evidence="1 2">
    <name type="scientific">Pseudogymnoascus destructans (strain ATCC MYA-4855 / 20631-21)</name>
    <name type="common">Bat white-nose syndrome fungus</name>
    <name type="synonym">Geomyces destructans</name>
    <dbReference type="NCBI Taxonomy" id="658429"/>
    <lineage>
        <taxon>Eukaryota</taxon>
        <taxon>Fungi</taxon>
        <taxon>Dikarya</taxon>
        <taxon>Ascomycota</taxon>
        <taxon>Pezizomycotina</taxon>
        <taxon>Leotiomycetes</taxon>
        <taxon>Thelebolales</taxon>
        <taxon>Thelebolaceae</taxon>
        <taxon>Pseudogymnoascus</taxon>
    </lineage>
</organism>